<accession>A0ABN0YDC9</accession>
<gene>
    <name evidence="1" type="ORF">GCM10009093_18010</name>
</gene>
<evidence type="ECO:0008006" key="3">
    <source>
        <dbReference type="Google" id="ProtNLM"/>
    </source>
</evidence>
<evidence type="ECO:0000313" key="1">
    <source>
        <dbReference type="EMBL" id="GAA0391816.1"/>
    </source>
</evidence>
<name>A0ABN0YDC9_9CAUL</name>
<comment type="caution">
    <text evidence="1">The sequence shown here is derived from an EMBL/GenBank/DDBJ whole genome shotgun (WGS) entry which is preliminary data.</text>
</comment>
<sequence length="298" mass="31890">MDRGGFERLALMAFVSSLVLWAGGAKAEDCSLKIEGMPPSVRLDYDPFVPATAPARMQFRVSNPGAQACQADLALVDTSRQAMTRFDVGTTGLDIELRPMTGVARSVVPAVFTTRVGAGETTEVLFDVAILDDAVVPAGQYSERLMLELRQPGSGVAYEQAPVVLDLMSLPRAQMNLSGSRGDFGSGASVSVVDFGKAETGKERQLFVQTRANNPARLTFKSANDGKLKVLGEGTATLDYSVRFDGSVLDLKQMAVRDIDPPRTYAGQAFELLLTLGKVEGAQAGNYNDELTIEISTL</sequence>
<protein>
    <recommendedName>
        <fullName evidence="3">Spore coat protein U domain-containing protein</fullName>
    </recommendedName>
</protein>
<keyword evidence="2" id="KW-1185">Reference proteome</keyword>
<organism evidence="1 2">
    <name type="scientific">Brevundimonas terrae</name>
    <dbReference type="NCBI Taxonomy" id="363631"/>
    <lineage>
        <taxon>Bacteria</taxon>
        <taxon>Pseudomonadati</taxon>
        <taxon>Pseudomonadota</taxon>
        <taxon>Alphaproteobacteria</taxon>
        <taxon>Caulobacterales</taxon>
        <taxon>Caulobacteraceae</taxon>
        <taxon>Brevundimonas</taxon>
    </lineage>
</organism>
<dbReference type="RefSeq" id="WP_167176956.1">
    <property type="nucleotide sequence ID" value="NZ_BAAAEJ010000007.1"/>
</dbReference>
<dbReference type="Proteomes" id="UP001500791">
    <property type="component" value="Unassembled WGS sequence"/>
</dbReference>
<evidence type="ECO:0000313" key="2">
    <source>
        <dbReference type="Proteomes" id="UP001500791"/>
    </source>
</evidence>
<proteinExistence type="predicted"/>
<reference evidence="1 2" key="1">
    <citation type="journal article" date="2019" name="Int. J. Syst. Evol. Microbiol.">
        <title>The Global Catalogue of Microorganisms (GCM) 10K type strain sequencing project: providing services to taxonomists for standard genome sequencing and annotation.</title>
        <authorList>
            <consortium name="The Broad Institute Genomics Platform"/>
            <consortium name="The Broad Institute Genome Sequencing Center for Infectious Disease"/>
            <person name="Wu L."/>
            <person name="Ma J."/>
        </authorList>
    </citation>
    <scope>NUCLEOTIDE SEQUENCE [LARGE SCALE GENOMIC DNA]</scope>
    <source>
        <strain evidence="1 2">JCM 13476</strain>
    </source>
</reference>
<dbReference type="EMBL" id="BAAAEJ010000007">
    <property type="protein sequence ID" value="GAA0391816.1"/>
    <property type="molecule type" value="Genomic_DNA"/>
</dbReference>